<evidence type="ECO:0000313" key="4">
    <source>
        <dbReference type="Proteomes" id="UP001177670"/>
    </source>
</evidence>
<dbReference type="Proteomes" id="UP001177670">
    <property type="component" value="Unassembled WGS sequence"/>
</dbReference>
<comment type="caution">
    <text evidence="3">The sequence shown here is derived from an EMBL/GenBank/DDBJ whole genome shotgun (WGS) entry which is preliminary data.</text>
</comment>
<dbReference type="InterPro" id="IPR007110">
    <property type="entry name" value="Ig-like_dom"/>
</dbReference>
<dbReference type="EMBL" id="JAHYIQ010000010">
    <property type="protein sequence ID" value="KAK1128422.1"/>
    <property type="molecule type" value="Genomic_DNA"/>
</dbReference>
<evidence type="ECO:0000256" key="1">
    <source>
        <dbReference type="SAM" id="MobiDB-lite"/>
    </source>
</evidence>
<dbReference type="AlphaFoldDB" id="A0AA40FZY0"/>
<dbReference type="Pfam" id="PF07679">
    <property type="entry name" value="I-set"/>
    <property type="match status" value="1"/>
</dbReference>
<feature type="compositionally biased region" description="Polar residues" evidence="1">
    <location>
        <begin position="59"/>
        <end position="72"/>
    </location>
</feature>
<dbReference type="SUPFAM" id="SSF48726">
    <property type="entry name" value="Immunoglobulin"/>
    <property type="match status" value="1"/>
</dbReference>
<dbReference type="InterPro" id="IPR013783">
    <property type="entry name" value="Ig-like_fold"/>
</dbReference>
<feature type="domain" description="Ig-like" evidence="2">
    <location>
        <begin position="124"/>
        <end position="213"/>
    </location>
</feature>
<accession>A0AA40FZY0</accession>
<proteinExistence type="predicted"/>
<evidence type="ECO:0000313" key="3">
    <source>
        <dbReference type="EMBL" id="KAK1128422.1"/>
    </source>
</evidence>
<keyword evidence="4" id="KW-1185">Reference proteome</keyword>
<sequence length="338" mass="37154">MEGKLTRAKVSDRYSLLAIAWDNFLRASITYPDNPLAVVRSTIAPPERLINSKPACESDLQTTQASPLSGSPSREKLTNARDIQSFIIPRFEFLKTKVTTGIRGAAAAVRSAGGHGFDAHLRGPSFVMEPPSRVEFSNSSGAWLDCTATGSPPPNIDWSTADGHPVNDVPGVRRVLRNGTLVLLPFPAAAFRQDVHSAAYRCVASNSVGRVLSRDVQVRAVVAQAYKVDVEVIGGASRGCTAVLRCVVPSFVKDLVRVVSWLQEPSFYIYPSFQGATGRLCVAGDGNKSPRDIPRAQMQQHRANRRAKGTRQEELYGHTFVWWNQRGNNQGERARRWR</sequence>
<name>A0AA40FZY0_9HYME</name>
<organism evidence="3 4">
    <name type="scientific">Melipona bicolor</name>
    <dbReference type="NCBI Taxonomy" id="60889"/>
    <lineage>
        <taxon>Eukaryota</taxon>
        <taxon>Metazoa</taxon>
        <taxon>Ecdysozoa</taxon>
        <taxon>Arthropoda</taxon>
        <taxon>Hexapoda</taxon>
        <taxon>Insecta</taxon>
        <taxon>Pterygota</taxon>
        <taxon>Neoptera</taxon>
        <taxon>Endopterygota</taxon>
        <taxon>Hymenoptera</taxon>
        <taxon>Apocrita</taxon>
        <taxon>Aculeata</taxon>
        <taxon>Apoidea</taxon>
        <taxon>Anthophila</taxon>
        <taxon>Apidae</taxon>
        <taxon>Melipona</taxon>
    </lineage>
</organism>
<dbReference type="InterPro" id="IPR013098">
    <property type="entry name" value="Ig_I-set"/>
</dbReference>
<feature type="region of interest" description="Disordered" evidence="1">
    <location>
        <begin position="53"/>
        <end position="75"/>
    </location>
</feature>
<dbReference type="InterPro" id="IPR036179">
    <property type="entry name" value="Ig-like_dom_sf"/>
</dbReference>
<dbReference type="PROSITE" id="PS50835">
    <property type="entry name" value="IG_LIKE"/>
    <property type="match status" value="1"/>
</dbReference>
<reference evidence="3" key="1">
    <citation type="submission" date="2021-10" db="EMBL/GenBank/DDBJ databases">
        <title>Melipona bicolor Genome sequencing and assembly.</title>
        <authorList>
            <person name="Araujo N.S."/>
            <person name="Arias M.C."/>
        </authorList>
    </citation>
    <scope>NUCLEOTIDE SEQUENCE</scope>
    <source>
        <strain evidence="3">USP_2M_L1-L4_2017</strain>
        <tissue evidence="3">Whole body</tissue>
    </source>
</reference>
<protein>
    <recommendedName>
        <fullName evidence="2">Ig-like domain-containing protein</fullName>
    </recommendedName>
</protein>
<dbReference type="Gene3D" id="2.60.40.10">
    <property type="entry name" value="Immunoglobulins"/>
    <property type="match status" value="2"/>
</dbReference>
<evidence type="ECO:0000259" key="2">
    <source>
        <dbReference type="PROSITE" id="PS50835"/>
    </source>
</evidence>
<dbReference type="FunFam" id="2.60.40.10:FF:000230">
    <property type="entry name" value="Down syndrome cell adhesion molecule, isoform D"/>
    <property type="match status" value="1"/>
</dbReference>
<gene>
    <name evidence="3" type="ORF">K0M31_002887</name>
</gene>